<evidence type="ECO:0000256" key="2">
    <source>
        <dbReference type="SAM" id="MobiDB-lite"/>
    </source>
</evidence>
<keyword evidence="1" id="KW-0175">Coiled coil</keyword>
<dbReference type="AlphaFoldDB" id="A0A5B8MRJ6"/>
<keyword evidence="3" id="KW-0812">Transmembrane</keyword>
<organism evidence="4 5">
    <name type="scientific">Chloropicon primus</name>
    <dbReference type="NCBI Taxonomy" id="1764295"/>
    <lineage>
        <taxon>Eukaryota</taxon>
        <taxon>Viridiplantae</taxon>
        <taxon>Chlorophyta</taxon>
        <taxon>Chloropicophyceae</taxon>
        <taxon>Chloropicales</taxon>
        <taxon>Chloropicaceae</taxon>
        <taxon>Chloropicon</taxon>
    </lineage>
</organism>
<proteinExistence type="predicted"/>
<protein>
    <submittedName>
        <fullName evidence="4">Uncharacterized protein</fullName>
    </submittedName>
</protein>
<dbReference type="Proteomes" id="UP000316726">
    <property type="component" value="Chromosome 9"/>
</dbReference>
<keyword evidence="3" id="KW-0472">Membrane</keyword>
<evidence type="ECO:0000256" key="1">
    <source>
        <dbReference type="SAM" id="Coils"/>
    </source>
</evidence>
<dbReference type="EMBL" id="CP031042">
    <property type="protein sequence ID" value="QDZ23031.1"/>
    <property type="molecule type" value="Genomic_DNA"/>
</dbReference>
<reference evidence="4 5" key="1">
    <citation type="submission" date="2018-07" db="EMBL/GenBank/DDBJ databases">
        <title>The complete nuclear genome of the prasinophyte Chloropicon primus (CCMP1205).</title>
        <authorList>
            <person name="Pombert J.-F."/>
            <person name="Otis C."/>
            <person name="Turmel M."/>
            <person name="Lemieux C."/>
        </authorList>
    </citation>
    <scope>NUCLEOTIDE SEQUENCE [LARGE SCALE GENOMIC DNA]</scope>
    <source>
        <strain evidence="4 5">CCMP1205</strain>
    </source>
</reference>
<name>A0A5B8MRJ6_9CHLO</name>
<gene>
    <name evidence="4" type="ORF">A3770_09p55490</name>
</gene>
<feature type="compositionally biased region" description="Polar residues" evidence="2">
    <location>
        <begin position="138"/>
        <end position="147"/>
    </location>
</feature>
<keyword evidence="3" id="KW-1133">Transmembrane helix</keyword>
<feature type="region of interest" description="Disordered" evidence="2">
    <location>
        <begin position="135"/>
        <end position="157"/>
    </location>
</feature>
<evidence type="ECO:0000256" key="3">
    <source>
        <dbReference type="SAM" id="Phobius"/>
    </source>
</evidence>
<accession>A0A5B8MRJ6</accession>
<feature type="compositionally biased region" description="Polar residues" evidence="2">
    <location>
        <begin position="52"/>
        <end position="62"/>
    </location>
</feature>
<feature type="region of interest" description="Disordered" evidence="2">
    <location>
        <begin position="1"/>
        <end position="62"/>
    </location>
</feature>
<feature type="transmembrane region" description="Helical" evidence="3">
    <location>
        <begin position="176"/>
        <end position="199"/>
    </location>
</feature>
<keyword evidence="5" id="KW-1185">Reference proteome</keyword>
<sequence length="406" mass="44428">MAGGGDSDPSSGGRSYKNPLKHARTRGFLTSIEEVSPEGSPHKGQDEAAQGSARNQDDGSNSLRRVDALSKSATDPFNQPIGRGDAAYSSNETPCYNYSLREYLDKITSKFEDAGGRQSMFRKLRRQRTRFLERNDSNRWSNTSSESGALHRSCGSDGAGSLRSRGHECLILTNRILSFVLMALAIVLIFGVLISMAVLTPQAKTVLVRTGRMFGEQAIVFSNVTIEDTTMDGLTLKNLPNIGDVVGSMFGMDPVTSMSKSAESPEWRWPWEDPPPSEAEEIELKDAKEAKKSEELEVLSVLEEPKDAFLEWCEAAPCAKALRDKCPQIKIGLEKGSNGPVPVLPFPKEFCAAFRQLNRSRCLCDKNIQSIPDGERLFQTRSLISSMCGFRDELKKCGGAGPGTSG</sequence>
<evidence type="ECO:0000313" key="4">
    <source>
        <dbReference type="EMBL" id="QDZ23031.1"/>
    </source>
</evidence>
<evidence type="ECO:0000313" key="5">
    <source>
        <dbReference type="Proteomes" id="UP000316726"/>
    </source>
</evidence>
<feature type="coiled-coil region" evidence="1">
    <location>
        <begin position="277"/>
        <end position="304"/>
    </location>
</feature>